<protein>
    <submittedName>
        <fullName evidence="2">Uncharacterized protein</fullName>
    </submittedName>
</protein>
<evidence type="ECO:0000256" key="1">
    <source>
        <dbReference type="SAM" id="MobiDB-lite"/>
    </source>
</evidence>
<gene>
    <name evidence="2" type="ORF">FRX48_08904</name>
</gene>
<dbReference type="Proteomes" id="UP000324767">
    <property type="component" value="Unassembled WGS sequence"/>
</dbReference>
<comment type="caution">
    <text evidence="2">The sequence shown here is derived from an EMBL/GenBank/DDBJ whole genome shotgun (WGS) entry which is preliminary data.</text>
</comment>
<dbReference type="EMBL" id="VXIT01000018">
    <property type="protein sequence ID" value="KAA6407356.1"/>
    <property type="molecule type" value="Genomic_DNA"/>
</dbReference>
<feature type="region of interest" description="Disordered" evidence="1">
    <location>
        <begin position="138"/>
        <end position="189"/>
    </location>
</feature>
<name>A0A5M8PEE6_9LECA</name>
<feature type="compositionally biased region" description="Pro residues" evidence="1">
    <location>
        <begin position="1"/>
        <end position="18"/>
    </location>
</feature>
<accession>A0A5M8PEE6</accession>
<dbReference type="AlphaFoldDB" id="A0A5M8PEE6"/>
<reference evidence="2 3" key="1">
    <citation type="submission" date="2019-09" db="EMBL/GenBank/DDBJ databases">
        <title>The hologenome of the rock-dwelling lichen Lasallia pustulata.</title>
        <authorList>
            <person name="Greshake Tzovaras B."/>
            <person name="Segers F."/>
            <person name="Bicker A."/>
            <person name="Dal Grande F."/>
            <person name="Otte J."/>
            <person name="Hankeln T."/>
            <person name="Schmitt I."/>
            <person name="Ebersberger I."/>
        </authorList>
    </citation>
    <scope>NUCLEOTIDE SEQUENCE [LARGE SCALE GENOMIC DNA]</scope>
    <source>
        <strain evidence="2">A1-1</strain>
    </source>
</reference>
<feature type="region of interest" description="Disordered" evidence="1">
    <location>
        <begin position="1"/>
        <end position="36"/>
    </location>
</feature>
<evidence type="ECO:0000313" key="2">
    <source>
        <dbReference type="EMBL" id="KAA6407356.1"/>
    </source>
</evidence>
<organism evidence="2 3">
    <name type="scientific">Lasallia pustulata</name>
    <dbReference type="NCBI Taxonomy" id="136370"/>
    <lineage>
        <taxon>Eukaryota</taxon>
        <taxon>Fungi</taxon>
        <taxon>Dikarya</taxon>
        <taxon>Ascomycota</taxon>
        <taxon>Pezizomycotina</taxon>
        <taxon>Lecanoromycetes</taxon>
        <taxon>OSLEUM clade</taxon>
        <taxon>Umbilicariomycetidae</taxon>
        <taxon>Umbilicariales</taxon>
        <taxon>Umbilicariaceae</taxon>
        <taxon>Lasallia</taxon>
    </lineage>
</organism>
<proteinExistence type="predicted"/>
<evidence type="ECO:0000313" key="3">
    <source>
        <dbReference type="Proteomes" id="UP000324767"/>
    </source>
</evidence>
<sequence length="189" mass="20622">MAPSPNPFPGSSPNPIKGPSPESIMPSSPARKPKTKLVIDPRTFAKLDQNTHEIQVIQAQCDYMRVHARFQSYDRLLRKWDHEHAGTPYSPDELRAIHIAEQRRSEAATDMLKQREKWTEEMKAVKAAKEKLIQLEKAAAAEGKAGAGDEAGDKAADAEDAEGAELGTEGAKEAEYAGDEDGEGKAEGE</sequence>